<evidence type="ECO:0000259" key="2">
    <source>
        <dbReference type="Pfam" id="PF04127"/>
    </source>
</evidence>
<sequence>MDRDVERFFEECPTNSSAVAKVQSFIQRQQDGSGALIRPIVCVTSGGTTVPLERHCVRFIDNFSGGTRGALSAENFLEAGYAVIFLHRRHSIQPFTKGLPSGQILDFMTSVLEPDEGPQHGMHVSESASELVSNCVQRAQDAAASGMLLRLPFETLFQYLQSLRAIAQQLRPLGRHAALYLAAAVSDFYIPWPQMVEHKIQSAEFGEGFHLELQKVPKMLGSLRHVWAPEAFLVSFKLETDEKLLISKAQGSISKYGVHSVVANILETRKEIVYIVHPGAKNGGAAQVDEVLRGQEQFIEAPLVAKIVQLHKTYLGGEQ</sequence>
<dbReference type="PANTHER" id="PTHR12290">
    <property type="entry name" value="CORNICHON-RELATED"/>
    <property type="match status" value="1"/>
</dbReference>
<dbReference type="Pfam" id="PF04127">
    <property type="entry name" value="DFP"/>
    <property type="match status" value="1"/>
</dbReference>
<keyword evidence="4" id="KW-1185">Reference proteome</keyword>
<dbReference type="Gene3D" id="3.40.50.10300">
    <property type="entry name" value="CoaB-like"/>
    <property type="match status" value="1"/>
</dbReference>
<protein>
    <recommendedName>
        <fullName evidence="2">DNA/pantothenate metabolism flavoprotein C-terminal domain-containing protein</fullName>
    </recommendedName>
</protein>
<dbReference type="AlphaFoldDB" id="A0AAV1IB54"/>
<dbReference type="InterPro" id="IPR007085">
    <property type="entry name" value="DNA/pantothenate-metab_flavo_C"/>
</dbReference>
<comment type="similarity">
    <text evidence="1">Belongs to the PPC synthetase family.</text>
</comment>
<feature type="domain" description="DNA/pantothenate metabolism flavoprotein C-terminal" evidence="2">
    <location>
        <begin position="175"/>
        <end position="269"/>
    </location>
</feature>
<dbReference type="GO" id="GO:0015937">
    <property type="term" value="P:coenzyme A biosynthetic process"/>
    <property type="evidence" value="ECO:0007669"/>
    <property type="project" value="UniProtKB-ARBA"/>
</dbReference>
<dbReference type="EMBL" id="CAUYUE010000010">
    <property type="protein sequence ID" value="CAK0784593.1"/>
    <property type="molecule type" value="Genomic_DNA"/>
</dbReference>
<evidence type="ECO:0000313" key="4">
    <source>
        <dbReference type="Proteomes" id="UP001314263"/>
    </source>
</evidence>
<gene>
    <name evidence="3" type="ORF">CVIRNUC_007797</name>
</gene>
<organism evidence="3 4">
    <name type="scientific">Coccomyxa viridis</name>
    <dbReference type="NCBI Taxonomy" id="1274662"/>
    <lineage>
        <taxon>Eukaryota</taxon>
        <taxon>Viridiplantae</taxon>
        <taxon>Chlorophyta</taxon>
        <taxon>core chlorophytes</taxon>
        <taxon>Trebouxiophyceae</taxon>
        <taxon>Trebouxiophyceae incertae sedis</taxon>
        <taxon>Coccomyxaceae</taxon>
        <taxon>Coccomyxa</taxon>
    </lineage>
</organism>
<dbReference type="Proteomes" id="UP001314263">
    <property type="component" value="Unassembled WGS sequence"/>
</dbReference>
<evidence type="ECO:0000256" key="1">
    <source>
        <dbReference type="ARBA" id="ARBA00005703"/>
    </source>
</evidence>
<proteinExistence type="inferred from homology"/>
<dbReference type="GO" id="GO:0003824">
    <property type="term" value="F:catalytic activity"/>
    <property type="evidence" value="ECO:0007669"/>
    <property type="project" value="UniProtKB-ARBA"/>
</dbReference>
<dbReference type="SUPFAM" id="SSF102645">
    <property type="entry name" value="CoaB-like"/>
    <property type="match status" value="1"/>
</dbReference>
<comment type="caution">
    <text evidence="3">The sequence shown here is derived from an EMBL/GenBank/DDBJ whole genome shotgun (WGS) entry which is preliminary data.</text>
</comment>
<dbReference type="InterPro" id="IPR035929">
    <property type="entry name" value="CoaB-like_sf"/>
</dbReference>
<accession>A0AAV1IB54</accession>
<name>A0AAV1IB54_9CHLO</name>
<evidence type="ECO:0000313" key="3">
    <source>
        <dbReference type="EMBL" id="CAK0784593.1"/>
    </source>
</evidence>
<reference evidence="3 4" key="1">
    <citation type="submission" date="2023-10" db="EMBL/GenBank/DDBJ databases">
        <authorList>
            <person name="Maclean D."/>
            <person name="Macfadyen A."/>
        </authorList>
    </citation>
    <scope>NUCLEOTIDE SEQUENCE [LARGE SCALE GENOMIC DNA]</scope>
</reference>